<evidence type="ECO:0000313" key="4">
    <source>
        <dbReference type="EMBL" id="GKT52175.1"/>
    </source>
</evidence>
<evidence type="ECO:0000256" key="2">
    <source>
        <dbReference type="ARBA" id="ARBA00023002"/>
    </source>
</evidence>
<dbReference type="EMBL" id="BQXU01000062">
    <property type="protein sequence ID" value="GKT52175.1"/>
    <property type="molecule type" value="Genomic_DNA"/>
</dbReference>
<accession>A0AA37PH11</accession>
<comment type="caution">
    <text evidence="4">The sequence shown here is derived from an EMBL/GenBank/DDBJ whole genome shotgun (WGS) entry which is preliminary data.</text>
</comment>
<dbReference type="Gene3D" id="3.40.50.720">
    <property type="entry name" value="NAD(P)-binding Rossmann-like Domain"/>
    <property type="match status" value="1"/>
</dbReference>
<dbReference type="InterPro" id="IPR051609">
    <property type="entry name" value="NmrA/Isoflavone_reductase-like"/>
</dbReference>
<sequence length="340" mass="37489">MAPNIIKYAKNQPAGFVNRIEKVAIVGAAGTMGKFVTHELLKSGQHTVTAITRHNSDSKLPEGVIAAKVNYDDESSIVEALKGQQYLIITLKNTAGQDTQLKLVKAAAKAGVPYVMPNAWGPDPKNSSLMSDTLIGQSFQGAVKEIEQLGVSEWIIMSCGFWYEFSLAGSPDRYGFDIKNKSVTFFDDGDIKVNNSTWNQCGRGLAAFLSLKWLPEDENDASPTIQKWANDVFYVSSFLVSQREMFESLKRVTGTEDGDWDIKHQSSEERWKAGHESLRSGDRSGFSRLMYARIFFPSADGDVENTHGLVNEALGLPKEDLDKATEEGVRLCLSGALDVY</sequence>
<feature type="domain" description="NmrA-like" evidence="3">
    <location>
        <begin position="22"/>
        <end position="128"/>
    </location>
</feature>
<dbReference type="SUPFAM" id="SSF51735">
    <property type="entry name" value="NAD(P)-binding Rossmann-fold domains"/>
    <property type="match status" value="1"/>
</dbReference>
<name>A0AA37PH11_9PEZI</name>
<dbReference type="GeneID" id="73333158"/>
<evidence type="ECO:0000259" key="3">
    <source>
        <dbReference type="Pfam" id="PF05368"/>
    </source>
</evidence>
<keyword evidence="2" id="KW-0560">Oxidoreductase</keyword>
<dbReference type="GO" id="GO:0016491">
    <property type="term" value="F:oxidoreductase activity"/>
    <property type="evidence" value="ECO:0007669"/>
    <property type="project" value="UniProtKB-KW"/>
</dbReference>
<protein>
    <recommendedName>
        <fullName evidence="3">NmrA-like domain-containing protein</fullName>
    </recommendedName>
</protein>
<dbReference type="PANTHER" id="PTHR47706">
    <property type="entry name" value="NMRA-LIKE FAMILY PROTEIN"/>
    <property type="match status" value="1"/>
</dbReference>
<keyword evidence="5" id="KW-1185">Reference proteome</keyword>
<reference evidence="4 5" key="1">
    <citation type="submission" date="2022-03" db="EMBL/GenBank/DDBJ databases">
        <title>Genome data of Colletotrichum spp.</title>
        <authorList>
            <person name="Utami Y.D."/>
            <person name="Hiruma K."/>
        </authorList>
    </citation>
    <scope>NUCLEOTIDE SEQUENCE [LARGE SCALE GENOMIC DNA]</scope>
    <source>
        <strain evidence="4 5">MAFF 239500</strain>
    </source>
</reference>
<dbReference type="InterPro" id="IPR036291">
    <property type="entry name" value="NAD(P)-bd_dom_sf"/>
</dbReference>
<evidence type="ECO:0000313" key="5">
    <source>
        <dbReference type="Proteomes" id="UP001055115"/>
    </source>
</evidence>
<evidence type="ECO:0000256" key="1">
    <source>
        <dbReference type="ARBA" id="ARBA00022857"/>
    </source>
</evidence>
<dbReference type="InterPro" id="IPR008030">
    <property type="entry name" value="NmrA-like"/>
</dbReference>
<keyword evidence="1" id="KW-0521">NADP</keyword>
<gene>
    <name evidence="4" type="ORF">ColSpa_12356</name>
</gene>
<organism evidence="4 5">
    <name type="scientific">Colletotrichum spaethianum</name>
    <dbReference type="NCBI Taxonomy" id="700344"/>
    <lineage>
        <taxon>Eukaryota</taxon>
        <taxon>Fungi</taxon>
        <taxon>Dikarya</taxon>
        <taxon>Ascomycota</taxon>
        <taxon>Pezizomycotina</taxon>
        <taxon>Sordariomycetes</taxon>
        <taxon>Hypocreomycetidae</taxon>
        <taxon>Glomerellales</taxon>
        <taxon>Glomerellaceae</taxon>
        <taxon>Colletotrichum</taxon>
        <taxon>Colletotrichum spaethianum species complex</taxon>
    </lineage>
</organism>
<dbReference type="PANTHER" id="PTHR47706:SF7">
    <property type="entry name" value="CIPA-LIKE, PUTATIVE (AFU_ORTHOLOGUE AFUA_1G01630)-RELATED"/>
    <property type="match status" value="1"/>
</dbReference>
<proteinExistence type="predicted"/>
<dbReference type="RefSeq" id="XP_049134525.1">
    <property type="nucleotide sequence ID" value="XM_049278568.1"/>
</dbReference>
<dbReference type="Proteomes" id="UP001055115">
    <property type="component" value="Unassembled WGS sequence"/>
</dbReference>
<dbReference type="Pfam" id="PF05368">
    <property type="entry name" value="NmrA"/>
    <property type="match status" value="1"/>
</dbReference>
<dbReference type="AlphaFoldDB" id="A0AA37PH11"/>